<organism evidence="2 3">
    <name type="scientific">Mesorhizobium calcicola</name>
    <dbReference type="NCBI Taxonomy" id="1300310"/>
    <lineage>
        <taxon>Bacteria</taxon>
        <taxon>Pseudomonadati</taxon>
        <taxon>Pseudomonadota</taxon>
        <taxon>Alphaproteobacteria</taxon>
        <taxon>Hyphomicrobiales</taxon>
        <taxon>Phyllobacteriaceae</taxon>
        <taxon>Mesorhizobium</taxon>
    </lineage>
</organism>
<feature type="region of interest" description="Disordered" evidence="1">
    <location>
        <begin position="35"/>
        <end position="57"/>
    </location>
</feature>
<sequence>MSASGHGVPLRAAPYLEENIAAATRLDAEMVARRSPWRREKNSGPRYGQRGMAMVDR</sequence>
<dbReference type="RefSeq" id="WP_379017730.1">
    <property type="nucleotide sequence ID" value="NZ_JBHUGY010000014.1"/>
</dbReference>
<evidence type="ECO:0000313" key="2">
    <source>
        <dbReference type="EMBL" id="MFD2052845.1"/>
    </source>
</evidence>
<evidence type="ECO:0000256" key="1">
    <source>
        <dbReference type="SAM" id="MobiDB-lite"/>
    </source>
</evidence>
<dbReference type="Proteomes" id="UP001597349">
    <property type="component" value="Unassembled WGS sequence"/>
</dbReference>
<dbReference type="EMBL" id="JBHUGY010000014">
    <property type="protein sequence ID" value="MFD2052845.1"/>
    <property type="molecule type" value="Genomic_DNA"/>
</dbReference>
<gene>
    <name evidence="2" type="ORF">ACFSQT_06895</name>
</gene>
<comment type="caution">
    <text evidence="2">The sequence shown here is derived from an EMBL/GenBank/DDBJ whole genome shotgun (WGS) entry which is preliminary data.</text>
</comment>
<proteinExistence type="predicted"/>
<accession>A0ABW4WAQ2</accession>
<evidence type="ECO:0000313" key="3">
    <source>
        <dbReference type="Proteomes" id="UP001597349"/>
    </source>
</evidence>
<protein>
    <submittedName>
        <fullName evidence="2">Uncharacterized protein</fullName>
    </submittedName>
</protein>
<keyword evidence="3" id="KW-1185">Reference proteome</keyword>
<reference evidence="3" key="1">
    <citation type="journal article" date="2019" name="Int. J. Syst. Evol. Microbiol.">
        <title>The Global Catalogue of Microorganisms (GCM) 10K type strain sequencing project: providing services to taxonomists for standard genome sequencing and annotation.</title>
        <authorList>
            <consortium name="The Broad Institute Genomics Platform"/>
            <consortium name="The Broad Institute Genome Sequencing Center for Infectious Disease"/>
            <person name="Wu L."/>
            <person name="Ma J."/>
        </authorList>
    </citation>
    <scope>NUCLEOTIDE SEQUENCE [LARGE SCALE GENOMIC DNA]</scope>
    <source>
        <strain evidence="3">CGMCC 1.16226</strain>
    </source>
</reference>
<name>A0ABW4WAQ2_9HYPH</name>